<sequence>MGPIYEGMLDPTNGVAQCPDECYRYYDNVNNQWSDTSNCKGKSYDVSLWLKEDIPYGFVYDWGQEISLNNTLQNLYDKNILFFAHEISHGLGLLDFPNCVMIIVL</sequence>
<evidence type="ECO:0000313" key="1">
    <source>
        <dbReference type="EMBL" id="KAK1933955.1"/>
    </source>
</evidence>
<protein>
    <submittedName>
        <fullName evidence="1">Uncharacterized protein</fullName>
    </submittedName>
</protein>
<dbReference type="PANTHER" id="PTHR35606">
    <property type="entry name" value="CELLULOSE-BINDING FAMILY II PROTEIN"/>
    <property type="match status" value="1"/>
</dbReference>
<name>A0AAD9G8W1_9STRA</name>
<accession>A0AAD9G8W1</accession>
<dbReference type="AlphaFoldDB" id="A0AAD9G8W1"/>
<proteinExistence type="predicted"/>
<dbReference type="EMBL" id="JASMQC010000027">
    <property type="protein sequence ID" value="KAK1933955.1"/>
    <property type="molecule type" value="Genomic_DNA"/>
</dbReference>
<dbReference type="PANTHER" id="PTHR35606:SF4">
    <property type="entry name" value="CELLULOSE-BINDING FAMILY II PROTEIN"/>
    <property type="match status" value="1"/>
</dbReference>
<gene>
    <name evidence="1" type="ORF">P3T76_011715</name>
</gene>
<comment type="caution">
    <text evidence="1">The sequence shown here is derived from an EMBL/GenBank/DDBJ whole genome shotgun (WGS) entry which is preliminary data.</text>
</comment>
<reference evidence="1" key="1">
    <citation type="submission" date="2023-08" db="EMBL/GenBank/DDBJ databases">
        <title>Reference Genome Resource for the Citrus Pathogen Phytophthora citrophthora.</title>
        <authorList>
            <person name="Moller H."/>
            <person name="Coetzee B."/>
            <person name="Rose L.J."/>
            <person name="Van Niekerk J.M."/>
        </authorList>
    </citation>
    <scope>NUCLEOTIDE SEQUENCE</scope>
    <source>
        <strain evidence="1">STE-U-9442</strain>
    </source>
</reference>
<dbReference type="Proteomes" id="UP001259832">
    <property type="component" value="Unassembled WGS sequence"/>
</dbReference>
<organism evidence="1 2">
    <name type="scientific">Phytophthora citrophthora</name>
    <dbReference type="NCBI Taxonomy" id="4793"/>
    <lineage>
        <taxon>Eukaryota</taxon>
        <taxon>Sar</taxon>
        <taxon>Stramenopiles</taxon>
        <taxon>Oomycota</taxon>
        <taxon>Peronosporomycetes</taxon>
        <taxon>Peronosporales</taxon>
        <taxon>Peronosporaceae</taxon>
        <taxon>Phytophthora</taxon>
    </lineage>
</organism>
<evidence type="ECO:0000313" key="2">
    <source>
        <dbReference type="Proteomes" id="UP001259832"/>
    </source>
</evidence>
<keyword evidence="2" id="KW-1185">Reference proteome</keyword>